<dbReference type="Proteomes" id="UP000019146">
    <property type="component" value="Chromosome 2"/>
</dbReference>
<name>A0A0N7JVD7_9BURK</name>
<evidence type="ECO:0000259" key="1">
    <source>
        <dbReference type="Pfam" id="PF18433"/>
    </source>
</evidence>
<gene>
    <name evidence="2" type="ORF">K788_0000073</name>
</gene>
<evidence type="ECO:0000313" key="2">
    <source>
        <dbReference type="EMBL" id="ALL68925.1"/>
    </source>
</evidence>
<dbReference type="AlphaFoldDB" id="A0A0N7JVD7"/>
<feature type="domain" description="DUF5610" evidence="1">
    <location>
        <begin position="46"/>
        <end position="139"/>
    </location>
</feature>
<dbReference type="Pfam" id="PF18433">
    <property type="entry name" value="DUF5610"/>
    <property type="match status" value="1"/>
</dbReference>
<dbReference type="GeneID" id="69972564"/>
<dbReference type="RefSeq" id="WP_148654417.1">
    <property type="nucleotide sequence ID" value="NZ_CP012747.1"/>
</dbReference>
<sequence length="141" mass="14857">MFEANAGVSGISTSMRACNTAGGGKQQVDATIVSAMPDVPLLPKDSALALVYKTTIDNIHQALQGQHGSNALASESTVARNHPPETRAGLIVSTVMDLFDQYRCEHPEMDDITALANFLSVAQEGVVQGFSEARDALSAPQ</sequence>
<organism evidence="2 3">
    <name type="scientific">Paraburkholderia caribensis MBA4</name>
    <dbReference type="NCBI Taxonomy" id="1323664"/>
    <lineage>
        <taxon>Bacteria</taxon>
        <taxon>Pseudomonadati</taxon>
        <taxon>Pseudomonadota</taxon>
        <taxon>Betaproteobacteria</taxon>
        <taxon>Burkholderiales</taxon>
        <taxon>Burkholderiaceae</taxon>
        <taxon>Paraburkholderia</taxon>
    </lineage>
</organism>
<proteinExistence type="predicted"/>
<evidence type="ECO:0000313" key="3">
    <source>
        <dbReference type="Proteomes" id="UP000019146"/>
    </source>
</evidence>
<reference evidence="2 3" key="1">
    <citation type="journal article" date="2014" name="Genome Announc.">
        <title>Draft Genome Sequence of the Haloacid-Degrading Burkholderia caribensis Strain MBA4.</title>
        <authorList>
            <person name="Pan Y."/>
            <person name="Kong K.F."/>
            <person name="Tsang J.S."/>
        </authorList>
    </citation>
    <scope>NUCLEOTIDE SEQUENCE [LARGE SCALE GENOMIC DNA]</scope>
    <source>
        <strain evidence="2 3">MBA4</strain>
    </source>
</reference>
<dbReference type="Gene3D" id="1.10.132.90">
    <property type="match status" value="1"/>
</dbReference>
<protein>
    <recommendedName>
        <fullName evidence="1">DUF5610 domain-containing protein</fullName>
    </recommendedName>
</protein>
<dbReference type="InterPro" id="IPR041651">
    <property type="entry name" value="DUF5610"/>
</dbReference>
<dbReference type="EMBL" id="CP012747">
    <property type="protein sequence ID" value="ALL68925.1"/>
    <property type="molecule type" value="Genomic_DNA"/>
</dbReference>
<accession>A0A0N7JVD7</accession>
<dbReference type="KEGG" id="bcai:K788_0000073"/>